<dbReference type="Pfam" id="PF00149">
    <property type="entry name" value="Metallophos"/>
    <property type="match status" value="2"/>
</dbReference>
<feature type="compositionally biased region" description="Low complexity" evidence="2">
    <location>
        <begin position="1240"/>
        <end position="1262"/>
    </location>
</feature>
<dbReference type="InterPro" id="IPR004843">
    <property type="entry name" value="Calcineurin-like_PHP"/>
</dbReference>
<dbReference type="CDD" id="cd00063">
    <property type="entry name" value="FN3"/>
    <property type="match status" value="1"/>
</dbReference>
<evidence type="ECO:0000313" key="7">
    <source>
        <dbReference type="Proteomes" id="UP000564806"/>
    </source>
</evidence>
<keyword evidence="7" id="KW-1185">Reference proteome</keyword>
<dbReference type="InterPro" id="IPR029052">
    <property type="entry name" value="Metallo-depent_PP-like"/>
</dbReference>
<evidence type="ECO:0000259" key="4">
    <source>
        <dbReference type="PROSITE" id="PS50853"/>
    </source>
</evidence>
<dbReference type="InterPro" id="IPR008963">
    <property type="entry name" value="Purple_acid_Pase-like_N"/>
</dbReference>
<feature type="domain" description="SLH" evidence="5">
    <location>
        <begin position="1331"/>
        <end position="1394"/>
    </location>
</feature>
<dbReference type="GO" id="GO:0046872">
    <property type="term" value="F:metal ion binding"/>
    <property type="evidence" value="ECO:0007669"/>
    <property type="project" value="InterPro"/>
</dbReference>
<sequence>MSRLFKKAVSMTLALIMVLGVAANGFVYAAANEEGMELRTQALQPLTLLEGNASWKYVDDGSDQGTVWQAVYDDSTWKSGQAPLGYKDDGSGVSTSEFGPLKTEISYGGDKANKYMTSYFRTNLNVNTAQLGAYNRIMGSFGFDDGVILYLNGTEIYREGMPAGPVNYLTKSTLNNGNPNTAKVDLTEIIKANLQNGNNVLSAEVHQGRGSSSDLYWAMSLIAYPPVDPVVPGAGKPESIALTFNGNPQTSMGFAWYASETITGTKLDVVEASKLVDGQFPEAGVLSFEGTSTPASVFQSKADKTAGNTKVITSHKALAEGLQPGTAYAYRVGDGQAGNWSDIGTFTTEKADNKAFQFLYTTDSQGTTEADFDIWNHTLQEGLGKFPGVEFILNSGDLVDNGDLEEQWGWFFDKPKAILQNTPLVPLVGNHESKNYSNYAGHFNLPNMSNTGAKPDGSVYALDYGPAHFMIINTEYYGTSTNAANNEIYYKQVEWLRNEVAKTDKKWKIVLLHKSPYSVASHTKDADVLFYRTQLTKVFDELGIDMVIGGHDHTYTRSYQMLNNEPLTDIVPDANGEVKDPGGTLYLITNAAGNKKYNVNEKAGPFPFAAKYEQPGKEMFTGVTITNDKLNFQAYTTTTGGTTDLYDQYTIQKSDVTVAPVQQAQAVADADGKTTLTWNAPSSGSAVSGYRIYEKNDLVSPNWSTFVPAQDGVNSYSYTVDNLDASKNYQFVIKAVSGRTNSAGVIAAQPSVSKVTVTFNGDPTSAKGFTWYTPLVSKGSDLQVVENTRTTPDFTQATKFAGRSSVSTNAKGEMVHKAEATGLKDNTSYYFRVGDESLGIWSTAGTFRTAAKSGAFTFVDLADTQAKSEDEAILSAETLAKALKTVPNAEFVVHNGDIVDTGTNETQWDWLLGHSQDSLLNTTIAPSAGNHEDKANAFYEHFNIQEAAGSATVTGAYYSYDYSNAHFVVLNSNENSDQYANFSNEQVEWLKKDVQEAHEAGARWIIVNIHKGPYTTSNHATDKDIMGSNGVRTKIAPIMAELGIDFVLQGHDHIYARTKPIKADGTAAATEKITETLAGKTVEYTVNPDGSIYLIPATAGAKVYYKNQKPALGEAYYNLFEVADENHAAPYGPDPSDNTRPKRGQVQNFVGITVDGDKLTAVTYEIDQNKNNAEPFIIDQYGIIKKENDGEVPTNPTPTPEVPTPEVPTPEVPTPTPVVPTPTPAPGGSVPSVPTPSPSAKPSATPSVAPTQTPAPTATPATNGGSTDVPAKPVLTDTGSHWAAAAIQKAVAAGFVNGYDDNTFRPNKDVNRAEFITMLARALQLPENSDSVTFKDMDKIPAWAKSYVAQAVSKGIISGYNDGSFRPEQKLTRAELTVMIVRSLGITVDPKAKLTFADAKDVPAWAAPYIAAAANEGLVGGVGQNQFAPNRTATRAEAVTIILNLLDKKAE</sequence>
<dbReference type="PROSITE" id="PS51272">
    <property type="entry name" value="SLH"/>
    <property type="match status" value="3"/>
</dbReference>
<feature type="domain" description="Fibronectin type-III" evidence="4">
    <location>
        <begin position="660"/>
        <end position="762"/>
    </location>
</feature>
<dbReference type="SUPFAM" id="SSF56300">
    <property type="entry name" value="Metallo-dependent phosphatases"/>
    <property type="match status" value="2"/>
</dbReference>
<gene>
    <name evidence="6" type="ORF">HPT30_10430</name>
</gene>
<dbReference type="PANTHER" id="PTHR45867">
    <property type="entry name" value="PURPLE ACID PHOSPHATASE"/>
    <property type="match status" value="1"/>
</dbReference>
<dbReference type="InterPro" id="IPR036116">
    <property type="entry name" value="FN3_sf"/>
</dbReference>
<feature type="domain" description="SLH" evidence="5">
    <location>
        <begin position="1396"/>
        <end position="1451"/>
    </location>
</feature>
<feature type="domain" description="SLH" evidence="5">
    <location>
        <begin position="1270"/>
        <end position="1330"/>
    </location>
</feature>
<dbReference type="GO" id="GO:0003993">
    <property type="term" value="F:acid phosphatase activity"/>
    <property type="evidence" value="ECO:0007669"/>
    <property type="project" value="InterPro"/>
</dbReference>
<feature type="region of interest" description="Disordered" evidence="2">
    <location>
        <begin position="1187"/>
        <end position="1271"/>
    </location>
</feature>
<dbReference type="Pfam" id="PF16656">
    <property type="entry name" value="Pur_ac_phosph_N"/>
    <property type="match status" value="2"/>
</dbReference>
<dbReference type="Gene3D" id="2.60.40.380">
    <property type="entry name" value="Purple acid phosphatase-like, N-terminal"/>
    <property type="match status" value="2"/>
</dbReference>
<dbReference type="EMBL" id="JABWCS010000203">
    <property type="protein sequence ID" value="NUU60761.1"/>
    <property type="molecule type" value="Genomic_DNA"/>
</dbReference>
<accession>A0A850ERX9</accession>
<name>A0A850ERX9_9BACL</name>
<evidence type="ECO:0000259" key="5">
    <source>
        <dbReference type="PROSITE" id="PS51272"/>
    </source>
</evidence>
<dbReference type="SMART" id="SM00060">
    <property type="entry name" value="FN3"/>
    <property type="match status" value="1"/>
</dbReference>
<feature type="compositionally biased region" description="Pro residues" evidence="2">
    <location>
        <begin position="1195"/>
        <end position="1225"/>
    </location>
</feature>
<dbReference type="SUPFAM" id="SSF49363">
    <property type="entry name" value="Purple acid phosphatase, N-terminal domain"/>
    <property type="match status" value="2"/>
</dbReference>
<dbReference type="Gene3D" id="2.60.40.10">
    <property type="entry name" value="Immunoglobulins"/>
    <property type="match status" value="1"/>
</dbReference>
<dbReference type="InterPro" id="IPR015914">
    <property type="entry name" value="PAPs_N"/>
</dbReference>
<dbReference type="PROSITE" id="PS50853">
    <property type="entry name" value="FN3"/>
    <property type="match status" value="1"/>
</dbReference>
<protein>
    <submittedName>
        <fullName evidence="6">S-layer homology domain-containing protein</fullName>
    </submittedName>
</protein>
<evidence type="ECO:0000256" key="1">
    <source>
        <dbReference type="ARBA" id="ARBA00022729"/>
    </source>
</evidence>
<evidence type="ECO:0000256" key="2">
    <source>
        <dbReference type="SAM" id="MobiDB-lite"/>
    </source>
</evidence>
<feature type="signal peptide" evidence="3">
    <location>
        <begin position="1"/>
        <end position="29"/>
    </location>
</feature>
<dbReference type="Pfam" id="PF00041">
    <property type="entry name" value="fn3"/>
    <property type="match status" value="1"/>
</dbReference>
<reference evidence="6" key="1">
    <citation type="submission" date="2020-06" db="EMBL/GenBank/DDBJ databases">
        <title>Paenibacillus sp. nov., isolated from soil.</title>
        <authorList>
            <person name="Seo Y.L."/>
        </authorList>
    </citation>
    <scope>NUCLEOTIDE SEQUENCE [LARGE SCALE GENOMIC DNA]</scope>
    <source>
        <strain evidence="6">JW14</strain>
    </source>
</reference>
<dbReference type="Proteomes" id="UP000564806">
    <property type="component" value="Unassembled WGS sequence"/>
</dbReference>
<proteinExistence type="predicted"/>
<dbReference type="Pfam" id="PF00395">
    <property type="entry name" value="SLH"/>
    <property type="match status" value="3"/>
</dbReference>
<keyword evidence="1 3" id="KW-0732">Signal</keyword>
<feature type="chain" id="PRO_5032529306" evidence="3">
    <location>
        <begin position="30"/>
        <end position="1451"/>
    </location>
</feature>
<dbReference type="InterPro" id="IPR013783">
    <property type="entry name" value="Ig-like_fold"/>
</dbReference>
<dbReference type="RefSeq" id="WP_175371330.1">
    <property type="nucleotide sequence ID" value="NZ_JABWCS010000203.1"/>
</dbReference>
<dbReference type="SUPFAM" id="SSF49265">
    <property type="entry name" value="Fibronectin type III"/>
    <property type="match status" value="1"/>
</dbReference>
<dbReference type="PANTHER" id="PTHR45867:SF3">
    <property type="entry name" value="ACID PHOSPHATASE TYPE 7"/>
    <property type="match status" value="1"/>
</dbReference>
<dbReference type="InterPro" id="IPR001119">
    <property type="entry name" value="SLH_dom"/>
</dbReference>
<dbReference type="InterPro" id="IPR003961">
    <property type="entry name" value="FN3_dom"/>
</dbReference>
<organism evidence="6 7">
    <name type="scientific">Paenibacillus agri</name>
    <dbReference type="NCBI Taxonomy" id="2744309"/>
    <lineage>
        <taxon>Bacteria</taxon>
        <taxon>Bacillati</taxon>
        <taxon>Bacillota</taxon>
        <taxon>Bacilli</taxon>
        <taxon>Bacillales</taxon>
        <taxon>Paenibacillaceae</taxon>
        <taxon>Paenibacillus</taxon>
    </lineage>
</organism>
<comment type="caution">
    <text evidence="6">The sequence shown here is derived from an EMBL/GenBank/DDBJ whole genome shotgun (WGS) entry which is preliminary data.</text>
</comment>
<dbReference type="Gene3D" id="2.60.120.260">
    <property type="entry name" value="Galactose-binding domain-like"/>
    <property type="match status" value="1"/>
</dbReference>
<evidence type="ECO:0000313" key="6">
    <source>
        <dbReference type="EMBL" id="NUU60761.1"/>
    </source>
</evidence>
<evidence type="ECO:0000256" key="3">
    <source>
        <dbReference type="SAM" id="SignalP"/>
    </source>
</evidence>
<dbReference type="Gene3D" id="3.60.21.10">
    <property type="match status" value="2"/>
</dbReference>